<dbReference type="SUPFAM" id="SSF57667">
    <property type="entry name" value="beta-beta-alpha zinc fingers"/>
    <property type="match status" value="1"/>
</dbReference>
<dbReference type="SMART" id="SM00451">
    <property type="entry name" value="ZnF_U1"/>
    <property type="match status" value="2"/>
</dbReference>
<name>A0AAN9TYM2_9HEMI</name>
<protein>
    <recommendedName>
        <fullName evidence="1">U1-type domain-containing protein</fullName>
    </recommendedName>
</protein>
<evidence type="ECO:0000313" key="2">
    <source>
        <dbReference type="EMBL" id="KAK7601214.1"/>
    </source>
</evidence>
<evidence type="ECO:0000313" key="3">
    <source>
        <dbReference type="Proteomes" id="UP001367676"/>
    </source>
</evidence>
<dbReference type="InterPro" id="IPR003604">
    <property type="entry name" value="Matrin/U1-like-C_Znf_C2H2"/>
</dbReference>
<dbReference type="EMBL" id="JBBCAQ010000010">
    <property type="protein sequence ID" value="KAK7601214.1"/>
    <property type="molecule type" value="Genomic_DNA"/>
</dbReference>
<comment type="caution">
    <text evidence="2">The sequence shown here is derived from an EMBL/GenBank/DDBJ whole genome shotgun (WGS) entry which is preliminary data.</text>
</comment>
<feature type="domain" description="U1-type" evidence="1">
    <location>
        <begin position="84"/>
        <end position="118"/>
    </location>
</feature>
<accession>A0AAN9TYM2</accession>
<feature type="domain" description="U1-type" evidence="1">
    <location>
        <begin position="199"/>
        <end position="233"/>
    </location>
</feature>
<proteinExistence type="predicted"/>
<reference evidence="2 3" key="1">
    <citation type="submission" date="2024-03" db="EMBL/GenBank/DDBJ databases">
        <title>Adaptation during the transition from Ophiocordyceps entomopathogen to insect associate is accompanied by gene loss and intensified selection.</title>
        <authorList>
            <person name="Ward C.M."/>
            <person name="Onetto C.A."/>
            <person name="Borneman A.R."/>
        </authorList>
    </citation>
    <scope>NUCLEOTIDE SEQUENCE [LARGE SCALE GENOMIC DNA]</scope>
    <source>
        <strain evidence="2">AWRI1</strain>
        <tissue evidence="2">Single Adult Female</tissue>
    </source>
</reference>
<organism evidence="2 3">
    <name type="scientific">Parthenolecanium corni</name>
    <dbReference type="NCBI Taxonomy" id="536013"/>
    <lineage>
        <taxon>Eukaryota</taxon>
        <taxon>Metazoa</taxon>
        <taxon>Ecdysozoa</taxon>
        <taxon>Arthropoda</taxon>
        <taxon>Hexapoda</taxon>
        <taxon>Insecta</taxon>
        <taxon>Pterygota</taxon>
        <taxon>Neoptera</taxon>
        <taxon>Paraneoptera</taxon>
        <taxon>Hemiptera</taxon>
        <taxon>Sternorrhyncha</taxon>
        <taxon>Coccoidea</taxon>
        <taxon>Coccidae</taxon>
        <taxon>Parthenolecanium</taxon>
    </lineage>
</organism>
<dbReference type="InterPro" id="IPR036236">
    <property type="entry name" value="Znf_C2H2_sf"/>
</dbReference>
<sequence>MDDIKVICDICDEEIRIRKYEDATTAYARHSQSTYHVEVQKTFQSIKLGEVDTAFSNKSATSSEDLAENEPSMLVDVSYKFESLSLFFCKLCQVEVTDSLAMMVHVQSEKHVKMENFVKNMNLRRERLQRLGFTFKQTFPVESKDILAFFSNMDSEGMRLCLMCSTKVPSDLYHLLGHINFFEVHRNLFNALFTNVATDDSFRCVICDAFGRGEEKFNEHCGCEQHRSAIDSLCTFASEFL</sequence>
<gene>
    <name evidence="2" type="ORF">V9T40_008655</name>
</gene>
<evidence type="ECO:0000259" key="1">
    <source>
        <dbReference type="SMART" id="SM00451"/>
    </source>
</evidence>
<dbReference type="GO" id="GO:0008270">
    <property type="term" value="F:zinc ion binding"/>
    <property type="evidence" value="ECO:0007669"/>
    <property type="project" value="InterPro"/>
</dbReference>
<dbReference type="AlphaFoldDB" id="A0AAN9TYM2"/>
<dbReference type="Proteomes" id="UP001367676">
    <property type="component" value="Unassembled WGS sequence"/>
</dbReference>
<dbReference type="GO" id="GO:0003676">
    <property type="term" value="F:nucleic acid binding"/>
    <property type="evidence" value="ECO:0007669"/>
    <property type="project" value="InterPro"/>
</dbReference>
<keyword evidence="3" id="KW-1185">Reference proteome</keyword>